<evidence type="ECO:0000259" key="5">
    <source>
        <dbReference type="Pfam" id="PF00136"/>
    </source>
</evidence>
<protein>
    <recommendedName>
        <fullName evidence="1">DNA-directed DNA polymerase</fullName>
        <ecNumber evidence="1">2.7.7.7</ecNumber>
    </recommendedName>
</protein>
<keyword evidence="2" id="KW-0808">Transferase</keyword>
<name>A0A0V1N6V9_9BILA</name>
<dbReference type="Proteomes" id="UP000054843">
    <property type="component" value="Unassembled WGS sequence"/>
</dbReference>
<dbReference type="PANTHER" id="PTHR45812">
    <property type="entry name" value="DNA POLYMERASE ZETA CATALYTIC SUBUNIT"/>
    <property type="match status" value="1"/>
</dbReference>
<dbReference type="GO" id="GO:0003887">
    <property type="term" value="F:DNA-directed DNA polymerase activity"/>
    <property type="evidence" value="ECO:0007669"/>
    <property type="project" value="UniProtKB-KW"/>
</dbReference>
<dbReference type="GO" id="GO:0003677">
    <property type="term" value="F:DNA binding"/>
    <property type="evidence" value="ECO:0007669"/>
    <property type="project" value="InterPro"/>
</dbReference>
<dbReference type="PANTHER" id="PTHR45812:SF1">
    <property type="entry name" value="DNA POLYMERASE ZETA CATALYTIC SUBUNIT"/>
    <property type="match status" value="1"/>
</dbReference>
<evidence type="ECO:0000313" key="7">
    <source>
        <dbReference type="Proteomes" id="UP000054843"/>
    </source>
</evidence>
<sequence>MLQNSSAGNKFLRWDFKVHIRSQSSSTPIRPLSLCRPLRYLFVLLRGISKEEAFAVGAEIAASVTEMNPYPVKLKFEKVIFGVYYPCILQTKKRLYSKTKIP</sequence>
<gene>
    <name evidence="6" type="primary">Rev3l</name>
    <name evidence="6" type="ORF">T10_2193</name>
</gene>
<dbReference type="InterPro" id="IPR043502">
    <property type="entry name" value="DNA/RNA_pol_sf"/>
</dbReference>
<feature type="domain" description="DNA-directed DNA polymerase family B multifunctional" evidence="5">
    <location>
        <begin position="41"/>
        <end position="95"/>
    </location>
</feature>
<dbReference type="InterPro" id="IPR030559">
    <property type="entry name" value="PolZ_Rev3"/>
</dbReference>
<dbReference type="GO" id="GO:0005634">
    <property type="term" value="C:nucleus"/>
    <property type="evidence" value="ECO:0007669"/>
    <property type="project" value="TreeGrafter"/>
</dbReference>
<evidence type="ECO:0000313" key="6">
    <source>
        <dbReference type="EMBL" id="KRZ79723.1"/>
    </source>
</evidence>
<dbReference type="InterPro" id="IPR006134">
    <property type="entry name" value="DNA-dir_DNA_pol_B_multi_dom"/>
</dbReference>
<keyword evidence="7" id="KW-1185">Reference proteome</keyword>
<evidence type="ECO:0000256" key="2">
    <source>
        <dbReference type="ARBA" id="ARBA00022679"/>
    </source>
</evidence>
<evidence type="ECO:0000256" key="4">
    <source>
        <dbReference type="ARBA" id="ARBA00022932"/>
    </source>
</evidence>
<dbReference type="AlphaFoldDB" id="A0A0V1N6V9"/>
<keyword evidence="4" id="KW-0239">DNA-directed DNA polymerase</keyword>
<reference evidence="6 7" key="1">
    <citation type="submission" date="2015-01" db="EMBL/GenBank/DDBJ databases">
        <title>Evolution of Trichinella species and genotypes.</title>
        <authorList>
            <person name="Korhonen P.K."/>
            <person name="Edoardo P."/>
            <person name="Giuseppe L.R."/>
            <person name="Gasser R.B."/>
        </authorList>
    </citation>
    <scope>NUCLEOTIDE SEQUENCE [LARGE SCALE GENOMIC DNA]</scope>
    <source>
        <strain evidence="6">ISS1980</strain>
    </source>
</reference>
<accession>A0A0V1N6V9</accession>
<dbReference type="EC" id="2.7.7.7" evidence="1"/>
<dbReference type="Pfam" id="PF00136">
    <property type="entry name" value="DNA_pol_B"/>
    <property type="match status" value="1"/>
</dbReference>
<dbReference type="SUPFAM" id="SSF56672">
    <property type="entry name" value="DNA/RNA polymerases"/>
    <property type="match status" value="1"/>
</dbReference>
<dbReference type="GO" id="GO:0016035">
    <property type="term" value="C:zeta DNA polymerase complex"/>
    <property type="evidence" value="ECO:0007669"/>
    <property type="project" value="InterPro"/>
</dbReference>
<dbReference type="OrthoDB" id="2414538at2759"/>
<comment type="caution">
    <text evidence="6">The sequence shown here is derived from an EMBL/GenBank/DDBJ whole genome shotgun (WGS) entry which is preliminary data.</text>
</comment>
<dbReference type="GO" id="GO:0000724">
    <property type="term" value="P:double-strand break repair via homologous recombination"/>
    <property type="evidence" value="ECO:0007669"/>
    <property type="project" value="TreeGrafter"/>
</dbReference>
<dbReference type="GO" id="GO:0042276">
    <property type="term" value="P:error-prone translesion synthesis"/>
    <property type="evidence" value="ECO:0007669"/>
    <property type="project" value="TreeGrafter"/>
</dbReference>
<dbReference type="GO" id="GO:0000166">
    <property type="term" value="F:nucleotide binding"/>
    <property type="evidence" value="ECO:0007669"/>
    <property type="project" value="InterPro"/>
</dbReference>
<evidence type="ECO:0000256" key="3">
    <source>
        <dbReference type="ARBA" id="ARBA00022695"/>
    </source>
</evidence>
<dbReference type="Gene3D" id="3.90.1600.10">
    <property type="entry name" value="Palm domain of DNA polymerase"/>
    <property type="match status" value="1"/>
</dbReference>
<dbReference type="InterPro" id="IPR023211">
    <property type="entry name" value="DNA_pol_palm_dom_sf"/>
</dbReference>
<dbReference type="STRING" id="268474.A0A0V1N6V9"/>
<proteinExistence type="predicted"/>
<dbReference type="EMBL" id="JYDO01000005">
    <property type="protein sequence ID" value="KRZ79723.1"/>
    <property type="molecule type" value="Genomic_DNA"/>
</dbReference>
<evidence type="ECO:0000256" key="1">
    <source>
        <dbReference type="ARBA" id="ARBA00012417"/>
    </source>
</evidence>
<keyword evidence="3" id="KW-0548">Nucleotidyltransferase</keyword>
<organism evidence="6 7">
    <name type="scientific">Trichinella papuae</name>
    <dbReference type="NCBI Taxonomy" id="268474"/>
    <lineage>
        <taxon>Eukaryota</taxon>
        <taxon>Metazoa</taxon>
        <taxon>Ecdysozoa</taxon>
        <taxon>Nematoda</taxon>
        <taxon>Enoplea</taxon>
        <taxon>Dorylaimia</taxon>
        <taxon>Trichinellida</taxon>
        <taxon>Trichinellidae</taxon>
        <taxon>Trichinella</taxon>
    </lineage>
</organism>